<gene>
    <name evidence="4" type="ORF">MELIAE_LOCUS4793</name>
</gene>
<dbReference type="PANTHER" id="PTHR12925">
    <property type="entry name" value="HIKESHI FAMILY MEMBER"/>
    <property type="match status" value="1"/>
</dbReference>
<evidence type="ECO:0000313" key="4">
    <source>
        <dbReference type="EMBL" id="CAH0552605.1"/>
    </source>
</evidence>
<dbReference type="OrthoDB" id="10248398at2759"/>
<dbReference type="EMBL" id="OV121134">
    <property type="protein sequence ID" value="CAH0552605.1"/>
    <property type="molecule type" value="Genomic_DNA"/>
</dbReference>
<organism evidence="4 5">
    <name type="scientific">Brassicogethes aeneus</name>
    <name type="common">Rape pollen beetle</name>
    <name type="synonym">Meligethes aeneus</name>
    <dbReference type="NCBI Taxonomy" id="1431903"/>
    <lineage>
        <taxon>Eukaryota</taxon>
        <taxon>Metazoa</taxon>
        <taxon>Ecdysozoa</taxon>
        <taxon>Arthropoda</taxon>
        <taxon>Hexapoda</taxon>
        <taxon>Insecta</taxon>
        <taxon>Pterygota</taxon>
        <taxon>Neoptera</taxon>
        <taxon>Endopterygota</taxon>
        <taxon>Coleoptera</taxon>
        <taxon>Polyphaga</taxon>
        <taxon>Cucujiformia</taxon>
        <taxon>Nitidulidae</taxon>
        <taxon>Meligethinae</taxon>
        <taxon>Brassicogethes</taxon>
    </lineage>
</organism>
<comment type="similarity">
    <text evidence="1">Belongs to the OPI10 family.</text>
</comment>
<dbReference type="Proteomes" id="UP001154078">
    <property type="component" value="Chromosome 3"/>
</dbReference>
<dbReference type="GO" id="GO:0061608">
    <property type="term" value="F:nuclear import signal receptor activity"/>
    <property type="evidence" value="ECO:0007669"/>
    <property type="project" value="TreeGrafter"/>
</dbReference>
<evidence type="ECO:0000256" key="1">
    <source>
        <dbReference type="ARBA" id="ARBA00006623"/>
    </source>
</evidence>
<reference evidence="4" key="1">
    <citation type="submission" date="2021-12" db="EMBL/GenBank/DDBJ databases">
        <authorList>
            <person name="King R."/>
        </authorList>
    </citation>
    <scope>NUCLEOTIDE SEQUENCE</scope>
</reference>
<dbReference type="GO" id="GO:0030544">
    <property type="term" value="F:Hsp70 protein binding"/>
    <property type="evidence" value="ECO:0007669"/>
    <property type="project" value="TreeGrafter"/>
</dbReference>
<feature type="domain" description="Hikeshi-like N-terminal" evidence="2">
    <location>
        <begin position="7"/>
        <end position="125"/>
    </location>
</feature>
<dbReference type="InterPro" id="IPR048364">
    <property type="entry name" value="Hikeshi-like_C"/>
</dbReference>
<evidence type="ECO:0008006" key="6">
    <source>
        <dbReference type="Google" id="ProtNLM"/>
    </source>
</evidence>
<accession>A0A9P0FG18</accession>
<dbReference type="GO" id="GO:0005634">
    <property type="term" value="C:nucleus"/>
    <property type="evidence" value="ECO:0007669"/>
    <property type="project" value="TreeGrafter"/>
</dbReference>
<dbReference type="GO" id="GO:0006606">
    <property type="term" value="P:protein import into nucleus"/>
    <property type="evidence" value="ECO:0007669"/>
    <property type="project" value="TreeGrafter"/>
</dbReference>
<evidence type="ECO:0000259" key="3">
    <source>
        <dbReference type="Pfam" id="PF21057"/>
    </source>
</evidence>
<dbReference type="InterPro" id="IPR008493">
    <property type="entry name" value="Hikeshi-like_N"/>
</dbReference>
<evidence type="ECO:0000313" key="5">
    <source>
        <dbReference type="Proteomes" id="UP001154078"/>
    </source>
</evidence>
<dbReference type="Pfam" id="PF21057">
    <property type="entry name" value="Hikeshi-like_C"/>
    <property type="match status" value="1"/>
</dbReference>
<proteinExistence type="inferred from homology"/>
<feature type="domain" description="Hikeshi-like C-terminal" evidence="3">
    <location>
        <begin position="137"/>
        <end position="194"/>
    </location>
</feature>
<sequence>MAMFGVIVSGRLVQTEFQPISERQFVTTIQDADNINHIVVFLTGAVPFPEGMGGQVYFSWPDPNAPPNWQPLGYISNSKPSVIFKVSNFKKLEDLGQFSNLMFGQSHIVHNAQLGISVEPLSNLQEIPSPNNTLSNLTFAQKMLENFMNYVLSYSISQTNMIPDPTATYVPLSTVQNWYTNFERRLQQNPNFWKS</sequence>
<dbReference type="PANTHER" id="PTHR12925:SF0">
    <property type="entry name" value="PROTEIN HIKESHI"/>
    <property type="match status" value="1"/>
</dbReference>
<evidence type="ECO:0000259" key="2">
    <source>
        <dbReference type="Pfam" id="PF05603"/>
    </source>
</evidence>
<keyword evidence="5" id="KW-1185">Reference proteome</keyword>
<name>A0A9P0FG18_BRAAE</name>
<dbReference type="InterPro" id="IPR031318">
    <property type="entry name" value="OPI10"/>
</dbReference>
<protein>
    <recommendedName>
        <fullName evidence="6">Hikeshi-like domain-containing protein</fullName>
    </recommendedName>
</protein>
<dbReference type="Pfam" id="PF05603">
    <property type="entry name" value="Hikeshi-like_N"/>
    <property type="match status" value="1"/>
</dbReference>
<dbReference type="GO" id="GO:0005829">
    <property type="term" value="C:cytosol"/>
    <property type="evidence" value="ECO:0007669"/>
    <property type="project" value="TreeGrafter"/>
</dbReference>
<dbReference type="AlphaFoldDB" id="A0A9P0FG18"/>